<dbReference type="Proteomes" id="UP001642483">
    <property type="component" value="Unassembled WGS sequence"/>
</dbReference>
<feature type="chain" id="PRO_5045980823" description="Transmembrane protein 144" evidence="7">
    <location>
        <begin position="24"/>
        <end position="401"/>
    </location>
</feature>
<comment type="similarity">
    <text evidence="2">Belongs to the TMEM144 family.</text>
</comment>
<evidence type="ECO:0000256" key="1">
    <source>
        <dbReference type="ARBA" id="ARBA00004141"/>
    </source>
</evidence>
<evidence type="ECO:0000313" key="9">
    <source>
        <dbReference type="Proteomes" id="UP001642483"/>
    </source>
</evidence>
<reference evidence="8 9" key="1">
    <citation type="submission" date="2024-02" db="EMBL/GenBank/DDBJ databases">
        <authorList>
            <person name="Daric V."/>
            <person name="Darras S."/>
        </authorList>
    </citation>
    <scope>NUCLEOTIDE SEQUENCE [LARGE SCALE GENOMIC DNA]</scope>
</reference>
<proteinExistence type="inferred from homology"/>
<feature type="transmembrane region" description="Helical" evidence="6">
    <location>
        <begin position="250"/>
        <end position="273"/>
    </location>
</feature>
<name>A0ABP0G2I4_CLALP</name>
<feature type="transmembrane region" description="Helical" evidence="6">
    <location>
        <begin position="316"/>
        <end position="341"/>
    </location>
</feature>
<evidence type="ECO:0000256" key="7">
    <source>
        <dbReference type="SAM" id="SignalP"/>
    </source>
</evidence>
<dbReference type="InterPro" id="IPR012435">
    <property type="entry name" value="TMEM144"/>
</dbReference>
<evidence type="ECO:0000256" key="4">
    <source>
        <dbReference type="ARBA" id="ARBA00022989"/>
    </source>
</evidence>
<feature type="transmembrane region" description="Helical" evidence="6">
    <location>
        <begin position="181"/>
        <end position="200"/>
    </location>
</feature>
<keyword evidence="4 6" id="KW-1133">Transmembrane helix</keyword>
<evidence type="ECO:0000256" key="6">
    <source>
        <dbReference type="SAM" id="Phobius"/>
    </source>
</evidence>
<keyword evidence="7" id="KW-0732">Signal</keyword>
<evidence type="ECO:0000256" key="3">
    <source>
        <dbReference type="ARBA" id="ARBA00022692"/>
    </source>
</evidence>
<sequence>MSLTIKCGWIFLVLIYFFGTTNGGQGEGSVLHFEKPFVTQSSFPVSGNHTTTNSTPSNNKTSGWPGYVGSVIAVLFFGSNFVPIKKFETGDGMFFQWVLCVAIWISGLVTNCIQGFPTFYPLAMLGGVLWATGNICVVPVVKTIGLGLGLLIWGSFNLLSGWASGRFGWFGLKPEAPPRPTLNYIAVALAMTSSIFWVMVKSDVGGQIETSDVGDEDDDQELLSDDIAGEDKRDRNLPWEERLSPTLRRVVGILLSIFSGTLYGLSFTPVIYIKENYHGASKTDIDYVFAHFCGIFLTSTIYFVIYCIIMKNKPKIYPAVILPAIVSGAMWGIADIGWFIANNYLSEAVSFPIITTGPGVIASLWSVFVFKEIRGCRNFVIMGVAYTFTITGAVLAGLSKA</sequence>
<feature type="signal peptide" evidence="7">
    <location>
        <begin position="1"/>
        <end position="23"/>
    </location>
</feature>
<dbReference type="Pfam" id="PF07857">
    <property type="entry name" value="TMEM144"/>
    <property type="match status" value="1"/>
</dbReference>
<protein>
    <recommendedName>
        <fullName evidence="10">Transmembrane protein 144</fullName>
    </recommendedName>
</protein>
<organism evidence="8 9">
    <name type="scientific">Clavelina lepadiformis</name>
    <name type="common">Light-bulb sea squirt</name>
    <name type="synonym">Ascidia lepadiformis</name>
    <dbReference type="NCBI Taxonomy" id="159417"/>
    <lineage>
        <taxon>Eukaryota</taxon>
        <taxon>Metazoa</taxon>
        <taxon>Chordata</taxon>
        <taxon>Tunicata</taxon>
        <taxon>Ascidiacea</taxon>
        <taxon>Aplousobranchia</taxon>
        <taxon>Clavelinidae</taxon>
        <taxon>Clavelina</taxon>
    </lineage>
</organism>
<dbReference type="PANTHER" id="PTHR16119:SF17">
    <property type="entry name" value="TRANSMEMBRANE PROTEIN 144"/>
    <property type="match status" value="1"/>
</dbReference>
<keyword evidence="3 6" id="KW-0812">Transmembrane</keyword>
<comment type="caution">
    <text evidence="8">The sequence shown here is derived from an EMBL/GenBank/DDBJ whole genome shotgun (WGS) entry which is preliminary data.</text>
</comment>
<feature type="transmembrane region" description="Helical" evidence="6">
    <location>
        <begin position="288"/>
        <end position="309"/>
    </location>
</feature>
<feature type="transmembrane region" description="Helical" evidence="6">
    <location>
        <begin position="379"/>
        <end position="398"/>
    </location>
</feature>
<accession>A0ABP0G2I4</accession>
<feature type="transmembrane region" description="Helical" evidence="6">
    <location>
        <begin position="353"/>
        <end position="370"/>
    </location>
</feature>
<feature type="transmembrane region" description="Helical" evidence="6">
    <location>
        <begin position="122"/>
        <end position="141"/>
    </location>
</feature>
<evidence type="ECO:0008006" key="10">
    <source>
        <dbReference type="Google" id="ProtNLM"/>
    </source>
</evidence>
<dbReference type="EMBL" id="CAWYQH010000097">
    <property type="protein sequence ID" value="CAK8684345.1"/>
    <property type="molecule type" value="Genomic_DNA"/>
</dbReference>
<evidence type="ECO:0000256" key="5">
    <source>
        <dbReference type="ARBA" id="ARBA00023136"/>
    </source>
</evidence>
<keyword evidence="5 6" id="KW-0472">Membrane</keyword>
<feature type="transmembrane region" description="Helical" evidence="6">
    <location>
        <begin position="64"/>
        <end position="82"/>
    </location>
</feature>
<feature type="transmembrane region" description="Helical" evidence="6">
    <location>
        <begin position="94"/>
        <end position="116"/>
    </location>
</feature>
<keyword evidence="9" id="KW-1185">Reference proteome</keyword>
<gene>
    <name evidence="8" type="ORF">CVLEPA_LOCUS15332</name>
</gene>
<comment type="subcellular location">
    <subcellularLocation>
        <location evidence="1">Membrane</location>
        <topology evidence="1">Multi-pass membrane protein</topology>
    </subcellularLocation>
</comment>
<evidence type="ECO:0000313" key="8">
    <source>
        <dbReference type="EMBL" id="CAK8684345.1"/>
    </source>
</evidence>
<evidence type="ECO:0000256" key="2">
    <source>
        <dbReference type="ARBA" id="ARBA00005731"/>
    </source>
</evidence>
<feature type="transmembrane region" description="Helical" evidence="6">
    <location>
        <begin position="148"/>
        <end position="169"/>
    </location>
</feature>
<dbReference type="InterPro" id="IPR010651">
    <property type="entry name" value="Sugar_transport"/>
</dbReference>
<dbReference type="PANTHER" id="PTHR16119">
    <property type="entry name" value="TRANSMEMBRANE PROTEIN 144"/>
    <property type="match status" value="1"/>
</dbReference>